<sequence>MDGAYNFSFELQKMARIGDSHMKYTEETLGICESEITIDKEVDEDGSKLAPGGLVYINWLFIDGDHRRKKLAYYLLYSVLLYAKSMGCDRIELVDATGQSNTSDYKNIYRKICLYHLSAKEAASDIAMYASAYRSKRNKNLMVGNLDEVLLRLEGDESACGMRGRIRGFAPENIKSNLGKRSRGQTRKMKRRSKRRHSNKKSRRSKRRRSRIHKAMP</sequence>
<evidence type="ECO:0000259" key="2">
    <source>
        <dbReference type="Pfam" id="PF00583"/>
    </source>
</evidence>
<name>A0A6C0F638_9ZZZZ</name>
<dbReference type="EMBL" id="MN738786">
    <property type="protein sequence ID" value="QHT36614.1"/>
    <property type="molecule type" value="Genomic_DNA"/>
</dbReference>
<accession>A0A6C0F638</accession>
<dbReference type="Gene3D" id="3.40.630.30">
    <property type="match status" value="1"/>
</dbReference>
<dbReference type="Pfam" id="PF00583">
    <property type="entry name" value="Acetyltransf_1"/>
    <property type="match status" value="1"/>
</dbReference>
<dbReference type="InterPro" id="IPR000182">
    <property type="entry name" value="GNAT_dom"/>
</dbReference>
<proteinExistence type="predicted"/>
<dbReference type="AlphaFoldDB" id="A0A6C0F638"/>
<dbReference type="GO" id="GO:0016747">
    <property type="term" value="F:acyltransferase activity, transferring groups other than amino-acyl groups"/>
    <property type="evidence" value="ECO:0007669"/>
    <property type="project" value="InterPro"/>
</dbReference>
<feature type="region of interest" description="Disordered" evidence="1">
    <location>
        <begin position="171"/>
        <end position="217"/>
    </location>
</feature>
<dbReference type="InterPro" id="IPR016181">
    <property type="entry name" value="Acyl_CoA_acyltransferase"/>
</dbReference>
<dbReference type="SUPFAM" id="SSF55729">
    <property type="entry name" value="Acyl-CoA N-acyltransferases (Nat)"/>
    <property type="match status" value="1"/>
</dbReference>
<protein>
    <recommendedName>
        <fullName evidence="2">N-acetyltransferase domain-containing protein</fullName>
    </recommendedName>
</protein>
<organism evidence="3">
    <name type="scientific">viral metagenome</name>
    <dbReference type="NCBI Taxonomy" id="1070528"/>
    <lineage>
        <taxon>unclassified sequences</taxon>
        <taxon>metagenomes</taxon>
        <taxon>organismal metagenomes</taxon>
    </lineage>
</organism>
<evidence type="ECO:0000313" key="3">
    <source>
        <dbReference type="EMBL" id="QHT36614.1"/>
    </source>
</evidence>
<reference evidence="3" key="1">
    <citation type="journal article" date="2020" name="Nature">
        <title>Giant virus diversity and host interactions through global metagenomics.</title>
        <authorList>
            <person name="Schulz F."/>
            <person name="Roux S."/>
            <person name="Paez-Espino D."/>
            <person name="Jungbluth S."/>
            <person name="Walsh D.A."/>
            <person name="Denef V.J."/>
            <person name="McMahon K.D."/>
            <person name="Konstantinidis K.T."/>
            <person name="Eloe-Fadrosh E.A."/>
            <person name="Kyrpides N.C."/>
            <person name="Woyke T."/>
        </authorList>
    </citation>
    <scope>NUCLEOTIDE SEQUENCE</scope>
    <source>
        <strain evidence="3">GVMAG-S-ERX555967-130</strain>
    </source>
</reference>
<feature type="domain" description="N-acetyltransferase" evidence="2">
    <location>
        <begin position="51"/>
        <end position="100"/>
    </location>
</feature>
<evidence type="ECO:0000256" key="1">
    <source>
        <dbReference type="SAM" id="MobiDB-lite"/>
    </source>
</evidence>
<feature type="compositionally biased region" description="Basic residues" evidence="1">
    <location>
        <begin position="178"/>
        <end position="217"/>
    </location>
</feature>